<dbReference type="InterPro" id="IPR003753">
    <property type="entry name" value="Exonuc_VII_L"/>
</dbReference>
<organism evidence="7">
    <name type="scientific">marine metagenome</name>
    <dbReference type="NCBI Taxonomy" id="408172"/>
    <lineage>
        <taxon>unclassified sequences</taxon>
        <taxon>metagenomes</taxon>
        <taxon>ecological metagenomes</taxon>
    </lineage>
</organism>
<keyword evidence="2" id="KW-0540">Nuclease</keyword>
<protein>
    <submittedName>
        <fullName evidence="7">Uncharacterized protein</fullName>
    </submittedName>
</protein>
<feature type="non-terminal residue" evidence="7">
    <location>
        <position position="224"/>
    </location>
</feature>
<dbReference type="PANTHER" id="PTHR30008">
    <property type="entry name" value="EXODEOXYRIBONUCLEASE 7 LARGE SUBUNIT"/>
    <property type="match status" value="1"/>
</dbReference>
<dbReference type="PANTHER" id="PTHR30008:SF0">
    <property type="entry name" value="EXODEOXYRIBONUCLEASE 7 LARGE SUBUNIT"/>
    <property type="match status" value="1"/>
</dbReference>
<evidence type="ECO:0000256" key="3">
    <source>
        <dbReference type="ARBA" id="ARBA00022801"/>
    </source>
</evidence>
<evidence type="ECO:0000256" key="4">
    <source>
        <dbReference type="ARBA" id="ARBA00022839"/>
    </source>
</evidence>
<dbReference type="InterPro" id="IPR020579">
    <property type="entry name" value="Exonuc_VII_lsu_C"/>
</dbReference>
<name>A0A382KBX8_9ZZZZ</name>
<reference evidence="7" key="1">
    <citation type="submission" date="2018-05" db="EMBL/GenBank/DDBJ databases">
        <authorList>
            <person name="Lanie J.A."/>
            <person name="Ng W.-L."/>
            <person name="Kazmierczak K.M."/>
            <person name="Andrzejewski T.M."/>
            <person name="Davidsen T.M."/>
            <person name="Wayne K.J."/>
            <person name="Tettelin H."/>
            <person name="Glass J.I."/>
            <person name="Rusch D."/>
            <person name="Podicherti R."/>
            <person name="Tsui H.-C.T."/>
            <person name="Winkler M.E."/>
        </authorList>
    </citation>
    <scope>NUCLEOTIDE SEQUENCE</scope>
</reference>
<keyword evidence="1" id="KW-0963">Cytoplasm</keyword>
<feature type="domain" description="Exonuclease VII large subunit C-terminal" evidence="5">
    <location>
        <begin position="105"/>
        <end position="224"/>
    </location>
</feature>
<feature type="domain" description="OB-fold nucleic acid binding" evidence="6">
    <location>
        <begin position="3"/>
        <end position="79"/>
    </location>
</feature>
<dbReference type="EMBL" id="UINC01079708">
    <property type="protein sequence ID" value="SVC21970.1"/>
    <property type="molecule type" value="Genomic_DNA"/>
</dbReference>
<keyword evidence="3" id="KW-0378">Hydrolase</keyword>
<evidence type="ECO:0000259" key="5">
    <source>
        <dbReference type="Pfam" id="PF02601"/>
    </source>
</evidence>
<dbReference type="InterPro" id="IPR025824">
    <property type="entry name" value="OB-fold_nuc-bd_dom"/>
</dbReference>
<dbReference type="GO" id="GO:0006308">
    <property type="term" value="P:DNA catabolic process"/>
    <property type="evidence" value="ECO:0007669"/>
    <property type="project" value="InterPro"/>
</dbReference>
<dbReference type="CDD" id="cd04489">
    <property type="entry name" value="ExoVII_LU_OBF"/>
    <property type="match status" value="1"/>
</dbReference>
<evidence type="ECO:0000259" key="6">
    <source>
        <dbReference type="Pfam" id="PF13742"/>
    </source>
</evidence>
<dbReference type="GO" id="GO:0008855">
    <property type="term" value="F:exodeoxyribonuclease VII activity"/>
    <property type="evidence" value="ECO:0007669"/>
    <property type="project" value="InterPro"/>
</dbReference>
<proteinExistence type="predicted"/>
<gene>
    <name evidence="7" type="ORF">METZ01_LOCUS274824</name>
</gene>
<accession>A0A382KBX8</accession>
<dbReference type="AlphaFoldDB" id="A0A382KBX8"/>
<evidence type="ECO:0000256" key="2">
    <source>
        <dbReference type="ARBA" id="ARBA00022722"/>
    </source>
</evidence>
<keyword evidence="4" id="KW-0269">Exonuclease</keyword>
<evidence type="ECO:0000256" key="1">
    <source>
        <dbReference type="ARBA" id="ARBA00022490"/>
    </source>
</evidence>
<dbReference type="Pfam" id="PF13742">
    <property type="entry name" value="tRNA_anti_2"/>
    <property type="match status" value="1"/>
</dbReference>
<dbReference type="GO" id="GO:0009318">
    <property type="term" value="C:exodeoxyribonuclease VII complex"/>
    <property type="evidence" value="ECO:0007669"/>
    <property type="project" value="InterPro"/>
</dbReference>
<sequence length="224" mass="24520">MLAKAMPFVWVRGEISGFSSPASGHWYFDLKDDRAIVSVAMFKSANSQVPFEIEDGMEIILGGEVAIYPRRGKFQVVAEILEPEGWGAFQLAYEQLKARLDTEGLFDAERKRPLPILPRCVGVVTSPTGAAWRDMCRVWRKNSVPLRVLLSPTHVQGTEAIAGIISALDRLNRHAEANVIIAGRGGGSREDLWAFNEESVARAIAASDIPVVSAVGHEIDHTIA</sequence>
<evidence type="ECO:0000313" key="7">
    <source>
        <dbReference type="EMBL" id="SVC21970.1"/>
    </source>
</evidence>
<dbReference type="GO" id="GO:0003676">
    <property type="term" value="F:nucleic acid binding"/>
    <property type="evidence" value="ECO:0007669"/>
    <property type="project" value="InterPro"/>
</dbReference>
<dbReference type="Pfam" id="PF02601">
    <property type="entry name" value="Exonuc_VII_L"/>
    <property type="match status" value="1"/>
</dbReference>
<dbReference type="NCBIfam" id="TIGR00237">
    <property type="entry name" value="xseA"/>
    <property type="match status" value="1"/>
</dbReference>